<proteinExistence type="predicted"/>
<name>A0A0A9AC72_ARUDO</name>
<organism evidence="2">
    <name type="scientific">Arundo donax</name>
    <name type="common">Giant reed</name>
    <name type="synonym">Donax arundinaceus</name>
    <dbReference type="NCBI Taxonomy" id="35708"/>
    <lineage>
        <taxon>Eukaryota</taxon>
        <taxon>Viridiplantae</taxon>
        <taxon>Streptophyta</taxon>
        <taxon>Embryophyta</taxon>
        <taxon>Tracheophyta</taxon>
        <taxon>Spermatophyta</taxon>
        <taxon>Magnoliopsida</taxon>
        <taxon>Liliopsida</taxon>
        <taxon>Poales</taxon>
        <taxon>Poaceae</taxon>
        <taxon>PACMAD clade</taxon>
        <taxon>Arundinoideae</taxon>
        <taxon>Arundineae</taxon>
        <taxon>Arundo</taxon>
    </lineage>
</organism>
<sequence length="58" mass="6147">MSPTTTPTAARRRSLGGTPSTHSSWPTRWRSSAPRWAPSASCTPASPPSTYLSARSTS</sequence>
<protein>
    <submittedName>
        <fullName evidence="2">Uncharacterized protein</fullName>
    </submittedName>
</protein>
<dbReference type="AlphaFoldDB" id="A0A0A9AC72"/>
<evidence type="ECO:0000313" key="2">
    <source>
        <dbReference type="EMBL" id="JAD48706.1"/>
    </source>
</evidence>
<evidence type="ECO:0000256" key="1">
    <source>
        <dbReference type="SAM" id="MobiDB-lite"/>
    </source>
</evidence>
<reference evidence="2" key="2">
    <citation type="journal article" date="2015" name="Data Brief">
        <title>Shoot transcriptome of the giant reed, Arundo donax.</title>
        <authorList>
            <person name="Barrero R.A."/>
            <person name="Guerrero F.D."/>
            <person name="Moolhuijzen P."/>
            <person name="Goolsby J.A."/>
            <person name="Tidwell J."/>
            <person name="Bellgard S.E."/>
            <person name="Bellgard M.I."/>
        </authorList>
    </citation>
    <scope>NUCLEOTIDE SEQUENCE</scope>
    <source>
        <tissue evidence="2">Shoot tissue taken approximately 20 cm above the soil surface</tissue>
    </source>
</reference>
<feature type="compositionally biased region" description="Low complexity" evidence="1">
    <location>
        <begin position="28"/>
        <end position="50"/>
    </location>
</feature>
<feature type="compositionally biased region" description="Polar residues" evidence="1">
    <location>
        <begin position="17"/>
        <end position="26"/>
    </location>
</feature>
<accession>A0A0A9AC72</accession>
<feature type="region of interest" description="Disordered" evidence="1">
    <location>
        <begin position="1"/>
        <end position="58"/>
    </location>
</feature>
<dbReference type="EMBL" id="GBRH01249189">
    <property type="protein sequence ID" value="JAD48706.1"/>
    <property type="molecule type" value="Transcribed_RNA"/>
</dbReference>
<reference evidence="2" key="1">
    <citation type="submission" date="2014-09" db="EMBL/GenBank/DDBJ databases">
        <authorList>
            <person name="Magalhaes I.L.F."/>
            <person name="Oliveira U."/>
            <person name="Santos F.R."/>
            <person name="Vidigal T.H.D.A."/>
            <person name="Brescovit A.D."/>
            <person name="Santos A.J."/>
        </authorList>
    </citation>
    <scope>NUCLEOTIDE SEQUENCE</scope>
    <source>
        <tissue evidence="2">Shoot tissue taken approximately 20 cm above the soil surface</tissue>
    </source>
</reference>